<accession>A0A3D9IX05</accession>
<dbReference type="EMBL" id="QRDY01000001">
    <property type="protein sequence ID" value="RED66137.1"/>
    <property type="molecule type" value="Genomic_DNA"/>
</dbReference>
<sequence length="258" mass="30227">MAPTAYTIFTLRAIRPSVRQKLEEDRRSIGSSREADSAGHILPPNRIASALRGLRWKDVENIRTLCDMPQFKEYRNLHIIEQLKSRSVFFDKGLTDNEIENIQKRFEIQFPPDLLEFLSTALPISNGFINWRNSSIENINVIKDKLKLPLEGILFDIEHNSFWFEGWGSKPNNLLESLEICKEKMNQAPQLIPIYFHRFIPQNPFERNNPIFSVHQTDIIYYGENLFNYLEIEFGIKGYKDIDFESIKTIPFWTDIVG</sequence>
<dbReference type="Proteomes" id="UP000256869">
    <property type="component" value="Unassembled WGS sequence"/>
</dbReference>
<evidence type="ECO:0000313" key="2">
    <source>
        <dbReference type="Proteomes" id="UP000256869"/>
    </source>
</evidence>
<reference evidence="1 2" key="1">
    <citation type="submission" date="2018-07" db="EMBL/GenBank/DDBJ databases">
        <title>Genomic Encyclopedia of Type Strains, Phase III (KMG-III): the genomes of soil and plant-associated and newly described type strains.</title>
        <authorList>
            <person name="Whitman W."/>
        </authorList>
    </citation>
    <scope>NUCLEOTIDE SEQUENCE [LARGE SCALE GENOMIC DNA]</scope>
    <source>
        <strain evidence="1 2">CECT 8236</strain>
    </source>
</reference>
<organism evidence="1 2">
    <name type="scientific">Cohnella lupini</name>
    <dbReference type="NCBI Taxonomy" id="1294267"/>
    <lineage>
        <taxon>Bacteria</taxon>
        <taxon>Bacillati</taxon>
        <taxon>Bacillota</taxon>
        <taxon>Bacilli</taxon>
        <taxon>Bacillales</taxon>
        <taxon>Paenibacillaceae</taxon>
        <taxon>Cohnella</taxon>
    </lineage>
</organism>
<protein>
    <recommendedName>
        <fullName evidence="3">SMI1/KNR4 family protein SUKH-1</fullName>
    </recommendedName>
</protein>
<dbReference type="PANTHER" id="PTHR32011">
    <property type="entry name" value="OS08G0472400 PROTEIN"/>
    <property type="match status" value="1"/>
</dbReference>
<dbReference type="Gene3D" id="3.40.1580.10">
    <property type="entry name" value="SMI1/KNR4-like"/>
    <property type="match status" value="1"/>
</dbReference>
<evidence type="ECO:0000313" key="1">
    <source>
        <dbReference type="EMBL" id="RED66137.1"/>
    </source>
</evidence>
<comment type="caution">
    <text evidence="1">The sequence shown here is derived from an EMBL/GenBank/DDBJ whole genome shotgun (WGS) entry which is preliminary data.</text>
</comment>
<dbReference type="AlphaFoldDB" id="A0A3D9IX05"/>
<dbReference type="PANTHER" id="PTHR32011:SF2">
    <property type="entry name" value="OS08G0472400 PROTEIN"/>
    <property type="match status" value="1"/>
</dbReference>
<keyword evidence="2" id="KW-1185">Reference proteome</keyword>
<name>A0A3D9IX05_9BACL</name>
<dbReference type="SUPFAM" id="SSF160631">
    <property type="entry name" value="SMI1/KNR4-like"/>
    <property type="match status" value="1"/>
</dbReference>
<evidence type="ECO:0008006" key="3">
    <source>
        <dbReference type="Google" id="ProtNLM"/>
    </source>
</evidence>
<dbReference type="InterPro" id="IPR037883">
    <property type="entry name" value="Knr4/Smi1-like_sf"/>
</dbReference>
<proteinExistence type="predicted"/>
<gene>
    <name evidence="1" type="ORF">DFP95_101635</name>
</gene>